<accession>W6S100</accession>
<evidence type="ECO:0000313" key="2">
    <source>
        <dbReference type="Proteomes" id="UP000019443"/>
    </source>
</evidence>
<keyword evidence="2" id="KW-1185">Reference proteome</keyword>
<geneLocation type="plasmid" evidence="1">
    <name>pLPU83b</name>
</geneLocation>
<comment type="caution">
    <text evidence="1">The sequence shown here is derived from an EMBL/GenBank/DDBJ whole genome shotgun (WGS) entry which is preliminary data.</text>
</comment>
<proteinExistence type="predicted"/>
<organism evidence="1 2">
    <name type="scientific">Rhizobium favelukesii</name>
    <dbReference type="NCBI Taxonomy" id="348824"/>
    <lineage>
        <taxon>Bacteria</taxon>
        <taxon>Pseudomonadati</taxon>
        <taxon>Pseudomonadota</taxon>
        <taxon>Alphaproteobacteria</taxon>
        <taxon>Hyphomicrobiales</taxon>
        <taxon>Rhizobiaceae</taxon>
        <taxon>Rhizobium/Agrobacterium group</taxon>
        <taxon>Rhizobium</taxon>
    </lineage>
</organism>
<reference evidence="1" key="1">
    <citation type="submission" date="2013-11" db="EMBL/GenBank/DDBJ databases">
        <title>Draft genome sequence of the broad-host-range Rhizobium sp. LPU83 strain, a member of the low-genetic diversity Oregon-like Rhizobium sp. group.</title>
        <authorList>
            <person name="Wibberg D."/>
            <person name="Puehler A."/>
            <person name="Schlueter A."/>
        </authorList>
    </citation>
    <scope>NUCLEOTIDE SEQUENCE [LARGE SCALE GENOMIC DNA]</scope>
    <source>
        <strain evidence="1">LPU83</strain>
        <plasmid evidence="1">pLPU83b</plasmid>
    </source>
</reference>
<protein>
    <submittedName>
        <fullName evidence="1">Uncharacterized protein</fullName>
    </submittedName>
</protein>
<keyword evidence="1" id="KW-0614">Plasmid</keyword>
<name>W6S100_9HYPH</name>
<dbReference type="AlphaFoldDB" id="W6S100"/>
<dbReference type="Proteomes" id="UP000019443">
    <property type="component" value="Unassembled WGS sequence"/>
</dbReference>
<evidence type="ECO:0000313" key="1">
    <source>
        <dbReference type="EMBL" id="CDM60156.1"/>
    </source>
</evidence>
<sequence length="146" mass="16223">MVRVIISERCARSNRNSARDEPGFRSLACQPSCMSTRPWLATGIDAAVTQQERLNLLARLLQRVAGSLASPHQVADRLMAFIRNPDRRQFTRPVQACQAYGIPAVCLHPVARTLGNQRRCHHHAVVPQFDNLAIKTVAGRAGFITK</sequence>
<gene>
    <name evidence="1" type="ORF">LPU83_pLPU83b_0161</name>
</gene>
<dbReference type="EMBL" id="CBYB010000011">
    <property type="protein sequence ID" value="CDM60156.1"/>
    <property type="molecule type" value="Genomic_DNA"/>
</dbReference>